<organism evidence="2 3">
    <name type="scientific">Dentipellis fragilis</name>
    <dbReference type="NCBI Taxonomy" id="205917"/>
    <lineage>
        <taxon>Eukaryota</taxon>
        <taxon>Fungi</taxon>
        <taxon>Dikarya</taxon>
        <taxon>Basidiomycota</taxon>
        <taxon>Agaricomycotina</taxon>
        <taxon>Agaricomycetes</taxon>
        <taxon>Russulales</taxon>
        <taxon>Hericiaceae</taxon>
        <taxon>Dentipellis</taxon>
    </lineage>
</organism>
<dbReference type="PANTHER" id="PTHR47932">
    <property type="entry name" value="ATPASE EXPRESSION PROTEIN 3"/>
    <property type="match status" value="1"/>
</dbReference>
<sequence length="746" mass="85252">MSLGRGLQLLKSHLRLTQGINHGFTAHTLSRALSSVPAGTVTHLAEQFRNCIWDRNTTDRPSAQLKEAYTALQDAVTDSPSQDDIDAIQQVITWDNIVDTLQVLATSKVHEDHIFLQNVLEYMHQLIGNHITSEQHTAILQGLAEARQTQALWRWFRVMATRPGEVSPTLDQLHIFLEYCVYEKKWKYMWKAVSLSQLHCKPTNETFKLLLWGIFREPMDHHREVHKVIKSICHSRLPFDSSILALIVRGLNRLGLVSQAAEAAKNYRAYVRPGHTSTARREHDSELARASAIRGRDVATKMYHSLRLRGFEASQDTLMALLESVWDIDSLVHWEKELGVKAEPCAWAILIRNALDTGSPEAAMEIYRQARAIGINPEYDVAYPVVRALCSTAPTRHSYDSSIDQALQIYEDYLATLQKRGTSRRSNTPTITAQRVILCSTLLRALSSSSNKAKYFPIAVDLLTGLRKDRVPLDSAIHTSILILLMRTSSSFAEAFHVYELFREHQQASLGARGFSAALNTFASLKFDNMTIPPWKDYFQIIKDMQRAGYRYTPRIYTNLLHQISRIARRHSADIAIKRQLSRVVVQIHKSLSLDPTITPDTACWNQLMDTYQRIQHYEGMHKVWEMLYVSGRVDNASLSIILDACSFSNDMRTARQVYKTFRGRFNTNNWYSWIECLCRLGRFDEGARLVCLEMGKSIPEVQPDEECVRILLKFAQSGKVLGQMRARIQQYLPELWQKVSESGDM</sequence>
<dbReference type="InterPro" id="IPR011990">
    <property type="entry name" value="TPR-like_helical_dom_sf"/>
</dbReference>
<evidence type="ECO:0008006" key="4">
    <source>
        <dbReference type="Google" id="ProtNLM"/>
    </source>
</evidence>
<accession>A0A4Y9Z807</accession>
<comment type="caution">
    <text evidence="2">The sequence shown here is derived from an EMBL/GenBank/DDBJ whole genome shotgun (WGS) entry which is preliminary data.</text>
</comment>
<reference evidence="2 3" key="1">
    <citation type="submission" date="2019-02" db="EMBL/GenBank/DDBJ databases">
        <title>Genome sequencing of the rare red list fungi Dentipellis fragilis.</title>
        <authorList>
            <person name="Buettner E."/>
            <person name="Kellner H."/>
        </authorList>
    </citation>
    <scope>NUCLEOTIDE SEQUENCE [LARGE SCALE GENOMIC DNA]</scope>
    <source>
        <strain evidence="2 3">DSM 105465</strain>
    </source>
</reference>
<dbReference type="OrthoDB" id="185373at2759"/>
<keyword evidence="3" id="KW-1185">Reference proteome</keyword>
<dbReference type="AlphaFoldDB" id="A0A4Y9Z807"/>
<dbReference type="Proteomes" id="UP000298327">
    <property type="component" value="Unassembled WGS sequence"/>
</dbReference>
<dbReference type="EMBL" id="SEOQ01000096">
    <property type="protein sequence ID" value="TFY70554.1"/>
    <property type="molecule type" value="Genomic_DNA"/>
</dbReference>
<evidence type="ECO:0000313" key="2">
    <source>
        <dbReference type="EMBL" id="TFY70554.1"/>
    </source>
</evidence>
<evidence type="ECO:0000256" key="1">
    <source>
        <dbReference type="ARBA" id="ARBA00022737"/>
    </source>
</evidence>
<keyword evidence="1" id="KW-0677">Repeat</keyword>
<dbReference type="PANTHER" id="PTHR47932:SF44">
    <property type="entry name" value="MIOREX COMPLEX COMPONENT 1"/>
    <property type="match status" value="1"/>
</dbReference>
<proteinExistence type="predicted"/>
<gene>
    <name evidence="2" type="ORF">EVG20_g2464</name>
</gene>
<protein>
    <recommendedName>
        <fullName evidence="4">Pentacotripeptide-repeat region of PRORP domain-containing protein</fullName>
    </recommendedName>
</protein>
<name>A0A4Y9Z807_9AGAM</name>
<dbReference type="Gene3D" id="1.25.40.10">
    <property type="entry name" value="Tetratricopeptide repeat domain"/>
    <property type="match status" value="2"/>
</dbReference>
<evidence type="ECO:0000313" key="3">
    <source>
        <dbReference type="Proteomes" id="UP000298327"/>
    </source>
</evidence>
<dbReference type="STRING" id="205917.A0A4Y9Z807"/>